<dbReference type="PANTHER" id="PTHR43133:SF8">
    <property type="entry name" value="RNA POLYMERASE SIGMA FACTOR HI_1459-RELATED"/>
    <property type="match status" value="1"/>
</dbReference>
<dbReference type="GO" id="GO:0006352">
    <property type="term" value="P:DNA-templated transcription initiation"/>
    <property type="evidence" value="ECO:0007669"/>
    <property type="project" value="InterPro"/>
</dbReference>
<organism evidence="7 8">
    <name type="scientific">Dactylosporangium matsuzakiense</name>
    <dbReference type="NCBI Taxonomy" id="53360"/>
    <lineage>
        <taxon>Bacteria</taxon>
        <taxon>Bacillati</taxon>
        <taxon>Actinomycetota</taxon>
        <taxon>Actinomycetes</taxon>
        <taxon>Micromonosporales</taxon>
        <taxon>Micromonosporaceae</taxon>
        <taxon>Dactylosporangium</taxon>
    </lineage>
</organism>
<comment type="similarity">
    <text evidence="1">Belongs to the sigma-70 factor family. ECF subfamily.</text>
</comment>
<evidence type="ECO:0000313" key="8">
    <source>
        <dbReference type="Proteomes" id="UP001143480"/>
    </source>
</evidence>
<reference evidence="7" key="1">
    <citation type="journal article" date="2014" name="Int. J. Syst. Evol. Microbiol.">
        <title>Complete genome sequence of Corynebacterium casei LMG S-19264T (=DSM 44701T), isolated from a smear-ripened cheese.</title>
        <authorList>
            <consortium name="US DOE Joint Genome Institute (JGI-PGF)"/>
            <person name="Walter F."/>
            <person name="Albersmeier A."/>
            <person name="Kalinowski J."/>
            <person name="Ruckert C."/>
        </authorList>
    </citation>
    <scope>NUCLEOTIDE SEQUENCE</scope>
    <source>
        <strain evidence="7">VKM Ac-1321</strain>
    </source>
</reference>
<reference evidence="7" key="2">
    <citation type="submission" date="2023-01" db="EMBL/GenBank/DDBJ databases">
        <authorList>
            <person name="Sun Q."/>
            <person name="Evtushenko L."/>
        </authorList>
    </citation>
    <scope>NUCLEOTIDE SEQUENCE</scope>
    <source>
        <strain evidence="7">VKM Ac-1321</strain>
    </source>
</reference>
<dbReference type="Gene3D" id="1.10.10.10">
    <property type="entry name" value="Winged helix-like DNA-binding domain superfamily/Winged helix DNA-binding domain"/>
    <property type="match status" value="1"/>
</dbReference>
<dbReference type="PANTHER" id="PTHR43133">
    <property type="entry name" value="RNA POLYMERASE ECF-TYPE SIGMA FACTO"/>
    <property type="match status" value="1"/>
</dbReference>
<dbReference type="GO" id="GO:0003677">
    <property type="term" value="F:DNA binding"/>
    <property type="evidence" value="ECO:0007669"/>
    <property type="project" value="UniProtKB-KW"/>
</dbReference>
<evidence type="ECO:0000256" key="1">
    <source>
        <dbReference type="ARBA" id="ARBA00010641"/>
    </source>
</evidence>
<accession>A0A9W6NNA6</accession>
<dbReference type="SUPFAM" id="SSF88946">
    <property type="entry name" value="Sigma2 domain of RNA polymerase sigma factors"/>
    <property type="match status" value="1"/>
</dbReference>
<evidence type="ECO:0000256" key="3">
    <source>
        <dbReference type="ARBA" id="ARBA00023082"/>
    </source>
</evidence>
<dbReference type="EMBL" id="BSFP01000031">
    <property type="protein sequence ID" value="GLL03239.1"/>
    <property type="molecule type" value="Genomic_DNA"/>
</dbReference>
<comment type="caution">
    <text evidence="7">The sequence shown here is derived from an EMBL/GenBank/DDBJ whole genome shotgun (WGS) entry which is preliminary data.</text>
</comment>
<evidence type="ECO:0000256" key="5">
    <source>
        <dbReference type="ARBA" id="ARBA00023163"/>
    </source>
</evidence>
<protein>
    <submittedName>
        <fullName evidence="7">RNA polymerase sigma factor</fullName>
    </submittedName>
</protein>
<keyword evidence="8" id="KW-1185">Reference proteome</keyword>
<dbReference type="NCBIfam" id="TIGR02937">
    <property type="entry name" value="sigma70-ECF"/>
    <property type="match status" value="1"/>
</dbReference>
<feature type="domain" description="RNA polymerase sigma-70 region 2" evidence="6">
    <location>
        <begin position="22"/>
        <end position="89"/>
    </location>
</feature>
<dbReference type="InterPro" id="IPR013324">
    <property type="entry name" value="RNA_pol_sigma_r3/r4-like"/>
</dbReference>
<dbReference type="RefSeq" id="WP_261961254.1">
    <property type="nucleotide sequence ID" value="NZ_BAAAXA010000001.1"/>
</dbReference>
<evidence type="ECO:0000256" key="4">
    <source>
        <dbReference type="ARBA" id="ARBA00023125"/>
    </source>
</evidence>
<dbReference type="InterPro" id="IPR039425">
    <property type="entry name" value="RNA_pol_sigma-70-like"/>
</dbReference>
<keyword evidence="2" id="KW-0805">Transcription regulation</keyword>
<dbReference type="InterPro" id="IPR007627">
    <property type="entry name" value="RNA_pol_sigma70_r2"/>
</dbReference>
<sequence>MEDTGALVTAAAGGDRTAWAALVERFGRLVWAVARSHQLGQADAEEVYQMTWLRLTEHIDRLKQPERVAAWLATTARNESLMVIRAGGRVTVTSDPWLLDRGSEDGSPERAVLAAEQAADDELLLQRMWAAFRRLPDRCQQLLRLLVTAPRPSYAEIAELLGIPIGSIGPNRARCLDRLRTQVAG</sequence>
<keyword evidence="4" id="KW-0238">DNA-binding</keyword>
<proteinExistence type="inferred from homology"/>
<dbReference type="Pfam" id="PF04542">
    <property type="entry name" value="Sigma70_r2"/>
    <property type="match status" value="1"/>
</dbReference>
<keyword evidence="3" id="KW-0731">Sigma factor</keyword>
<name>A0A9W6NNA6_9ACTN</name>
<dbReference type="InterPro" id="IPR014284">
    <property type="entry name" value="RNA_pol_sigma-70_dom"/>
</dbReference>
<dbReference type="Proteomes" id="UP001143480">
    <property type="component" value="Unassembled WGS sequence"/>
</dbReference>
<dbReference type="InterPro" id="IPR013325">
    <property type="entry name" value="RNA_pol_sigma_r2"/>
</dbReference>
<gene>
    <name evidence="7" type="ORF">GCM10017581_049830</name>
</gene>
<keyword evidence="5" id="KW-0804">Transcription</keyword>
<dbReference type="SUPFAM" id="SSF88659">
    <property type="entry name" value="Sigma3 and sigma4 domains of RNA polymerase sigma factors"/>
    <property type="match status" value="1"/>
</dbReference>
<evidence type="ECO:0000259" key="6">
    <source>
        <dbReference type="Pfam" id="PF04542"/>
    </source>
</evidence>
<dbReference type="AlphaFoldDB" id="A0A9W6NNA6"/>
<evidence type="ECO:0000256" key="2">
    <source>
        <dbReference type="ARBA" id="ARBA00023015"/>
    </source>
</evidence>
<evidence type="ECO:0000313" key="7">
    <source>
        <dbReference type="EMBL" id="GLL03239.1"/>
    </source>
</evidence>
<dbReference type="GO" id="GO:0016987">
    <property type="term" value="F:sigma factor activity"/>
    <property type="evidence" value="ECO:0007669"/>
    <property type="project" value="UniProtKB-KW"/>
</dbReference>
<dbReference type="Gene3D" id="1.10.1740.10">
    <property type="match status" value="1"/>
</dbReference>
<dbReference type="InterPro" id="IPR036388">
    <property type="entry name" value="WH-like_DNA-bd_sf"/>
</dbReference>